<organism evidence="1 2">
    <name type="scientific">Citrobacter amalonaticus</name>
    <dbReference type="NCBI Taxonomy" id="35703"/>
    <lineage>
        <taxon>Bacteria</taxon>
        <taxon>Pseudomonadati</taxon>
        <taxon>Pseudomonadota</taxon>
        <taxon>Gammaproteobacteria</taxon>
        <taxon>Enterobacterales</taxon>
        <taxon>Enterobacteriaceae</taxon>
        <taxon>Citrobacter</taxon>
    </lineage>
</organism>
<evidence type="ECO:0000313" key="1">
    <source>
        <dbReference type="EMBL" id="MBE0131833.1"/>
    </source>
</evidence>
<evidence type="ECO:0000313" key="2">
    <source>
        <dbReference type="Proteomes" id="UP000656723"/>
    </source>
</evidence>
<name>A0A8I0T2F5_CITAM</name>
<dbReference type="RefSeq" id="WP_104446673.1">
    <property type="nucleotide sequence ID" value="NZ_JADPDZ010000005.1"/>
</dbReference>
<dbReference type="Proteomes" id="UP000656723">
    <property type="component" value="Unassembled WGS sequence"/>
</dbReference>
<sequence>MKKTEMTVAEAKRLVAEMFANGKNPMEQFGITWEEAETIERNNPGLTLKCPEEPLKRYAY</sequence>
<comment type="caution">
    <text evidence="1">The sequence shown here is derived from an EMBL/GenBank/DDBJ whole genome shotgun (WGS) entry which is preliminary data.</text>
</comment>
<protein>
    <submittedName>
        <fullName evidence="1">Uncharacterized protein</fullName>
    </submittedName>
</protein>
<dbReference type="AlphaFoldDB" id="A0A8I0T2F5"/>
<gene>
    <name evidence="1" type="ORF">FOT72_28120</name>
</gene>
<accession>A0A8I0T2F5</accession>
<dbReference type="EMBL" id="VKME01000068">
    <property type="protein sequence ID" value="MBE0131833.1"/>
    <property type="molecule type" value="Genomic_DNA"/>
</dbReference>
<reference evidence="1" key="1">
    <citation type="submission" date="2019-07" db="EMBL/GenBank/DDBJ databases">
        <title>KPC-2 carbapenem resistent Enterobacterales isolates from Germany.</title>
        <authorList>
            <person name="Yao Y."/>
            <person name="Falgenhauer L."/>
            <person name="Imirzalioglu C."/>
            <person name="Chakraborty T."/>
        </authorList>
    </citation>
    <scope>NUCLEOTIDE SEQUENCE</scope>
    <source>
        <strain evidence="1">CA13304</strain>
    </source>
</reference>
<proteinExistence type="predicted"/>